<sequence>MQRFFSEQFLKFQSCRRSVEAIVGKNSMISYLFSRRFVPIGNCQFEKIDPPKIRYRGNYSLSVFCVLIIYSKACKTELCYQKQEIIEEWKAGADKINKKELHGR</sequence>
<reference evidence="1" key="1">
    <citation type="submission" date="2021-06" db="EMBL/GenBank/DDBJ databases">
        <title>Parelaphostrongylus tenuis whole genome reference sequence.</title>
        <authorList>
            <person name="Garwood T.J."/>
            <person name="Larsen P.A."/>
            <person name="Fountain-Jones N.M."/>
            <person name="Garbe J.R."/>
            <person name="Macchietto M.G."/>
            <person name="Kania S.A."/>
            <person name="Gerhold R.W."/>
            <person name="Richards J.E."/>
            <person name="Wolf T.M."/>
        </authorList>
    </citation>
    <scope>NUCLEOTIDE SEQUENCE</scope>
    <source>
        <strain evidence="1">MNPRO001-30</strain>
        <tissue evidence="1">Meninges</tissue>
    </source>
</reference>
<evidence type="ECO:0000313" key="1">
    <source>
        <dbReference type="EMBL" id="KAJ1352703.1"/>
    </source>
</evidence>
<name>A0AAD5M901_PARTN</name>
<dbReference type="Proteomes" id="UP001196413">
    <property type="component" value="Unassembled WGS sequence"/>
</dbReference>
<dbReference type="EMBL" id="JAHQIW010001522">
    <property type="protein sequence ID" value="KAJ1352703.1"/>
    <property type="molecule type" value="Genomic_DNA"/>
</dbReference>
<gene>
    <name evidence="1" type="ORF">KIN20_009105</name>
</gene>
<accession>A0AAD5M901</accession>
<keyword evidence="2" id="KW-1185">Reference proteome</keyword>
<proteinExistence type="predicted"/>
<comment type="caution">
    <text evidence="1">The sequence shown here is derived from an EMBL/GenBank/DDBJ whole genome shotgun (WGS) entry which is preliminary data.</text>
</comment>
<protein>
    <submittedName>
        <fullName evidence="1">Uncharacterized protein</fullName>
    </submittedName>
</protein>
<dbReference type="AlphaFoldDB" id="A0AAD5M901"/>
<evidence type="ECO:0000313" key="2">
    <source>
        <dbReference type="Proteomes" id="UP001196413"/>
    </source>
</evidence>
<organism evidence="1 2">
    <name type="scientific">Parelaphostrongylus tenuis</name>
    <name type="common">Meningeal worm</name>
    <dbReference type="NCBI Taxonomy" id="148309"/>
    <lineage>
        <taxon>Eukaryota</taxon>
        <taxon>Metazoa</taxon>
        <taxon>Ecdysozoa</taxon>
        <taxon>Nematoda</taxon>
        <taxon>Chromadorea</taxon>
        <taxon>Rhabditida</taxon>
        <taxon>Rhabditina</taxon>
        <taxon>Rhabditomorpha</taxon>
        <taxon>Strongyloidea</taxon>
        <taxon>Metastrongylidae</taxon>
        <taxon>Parelaphostrongylus</taxon>
    </lineage>
</organism>